<accession>A0A443JAU6</accession>
<dbReference type="Proteomes" id="UP000284476">
    <property type="component" value="Unassembled WGS sequence"/>
</dbReference>
<proteinExistence type="predicted"/>
<dbReference type="PANTHER" id="PTHR12726">
    <property type="entry name" value="CERAMIDE GLUCOSYLTRANSFERASE"/>
    <property type="match status" value="1"/>
</dbReference>
<evidence type="ECO:0000256" key="5">
    <source>
        <dbReference type="ARBA" id="ARBA00022679"/>
    </source>
</evidence>
<evidence type="ECO:0000256" key="9">
    <source>
        <dbReference type="SAM" id="Phobius"/>
    </source>
</evidence>
<dbReference type="CDD" id="cd02520">
    <property type="entry name" value="Glucosylceramide_synthase"/>
    <property type="match status" value="1"/>
</dbReference>
<evidence type="ECO:0000256" key="6">
    <source>
        <dbReference type="ARBA" id="ARBA00022692"/>
    </source>
</evidence>
<dbReference type="InterPro" id="IPR029044">
    <property type="entry name" value="Nucleotide-diphossugar_trans"/>
</dbReference>
<dbReference type="SUPFAM" id="SSF53448">
    <property type="entry name" value="Nucleotide-diphospho-sugar transferases"/>
    <property type="match status" value="1"/>
</dbReference>
<comment type="pathway">
    <text evidence="2">Lipid metabolism; sphingolipid metabolism.</text>
</comment>
<evidence type="ECO:0000313" key="10">
    <source>
        <dbReference type="EMBL" id="RWR17594.1"/>
    </source>
</evidence>
<evidence type="ECO:0000256" key="2">
    <source>
        <dbReference type="ARBA" id="ARBA00004760"/>
    </source>
</evidence>
<gene>
    <name evidence="10" type="ORF">D2T30_18725</name>
</gene>
<protein>
    <submittedName>
        <fullName evidence="10">Ceramide glucosyltransferase</fullName>
    </submittedName>
</protein>
<organism evidence="10 11">
    <name type="scientific">Paenirhodobacter populi</name>
    <dbReference type="NCBI Taxonomy" id="2306993"/>
    <lineage>
        <taxon>Bacteria</taxon>
        <taxon>Pseudomonadati</taxon>
        <taxon>Pseudomonadota</taxon>
        <taxon>Alphaproteobacteria</taxon>
        <taxon>Rhodobacterales</taxon>
        <taxon>Rhodobacter group</taxon>
        <taxon>Paenirhodobacter</taxon>
    </lineage>
</organism>
<keyword evidence="4" id="KW-0328">Glycosyltransferase</keyword>
<dbReference type="GO" id="GO:0006679">
    <property type="term" value="P:glucosylceramide biosynthetic process"/>
    <property type="evidence" value="ECO:0007669"/>
    <property type="project" value="TreeGrafter"/>
</dbReference>
<dbReference type="Pfam" id="PF13506">
    <property type="entry name" value="Glyco_transf_21"/>
    <property type="match status" value="1"/>
</dbReference>
<comment type="pathway">
    <text evidence="3">Sphingolipid metabolism.</text>
</comment>
<evidence type="ECO:0000256" key="3">
    <source>
        <dbReference type="ARBA" id="ARBA00004991"/>
    </source>
</evidence>
<dbReference type="RefSeq" id="WP_128210132.1">
    <property type="nucleotide sequence ID" value="NZ_JBHRSO010000006.1"/>
</dbReference>
<dbReference type="EMBL" id="SAUZ01000026">
    <property type="protein sequence ID" value="RWR17594.1"/>
    <property type="molecule type" value="Genomic_DNA"/>
</dbReference>
<keyword evidence="5 10" id="KW-0808">Transferase</keyword>
<dbReference type="InterPro" id="IPR025993">
    <property type="entry name" value="Ceramide_glucosylTrfase"/>
</dbReference>
<name>A0A443JAU6_9RHOB</name>
<dbReference type="AlphaFoldDB" id="A0A443JAU6"/>
<reference evidence="10 11" key="1">
    <citation type="submission" date="2019-01" db="EMBL/GenBank/DDBJ databases">
        <title>Sinorhodobacter populi sp. nov. isolated from the symptomatic bark tissue of Populus euramericana canker.</title>
        <authorList>
            <person name="Xu G."/>
        </authorList>
    </citation>
    <scope>NUCLEOTIDE SEQUENCE [LARGE SCALE GENOMIC DNA]</scope>
    <source>
        <strain evidence="10 11">SK2B-1</strain>
    </source>
</reference>
<dbReference type="PANTHER" id="PTHR12726:SF0">
    <property type="entry name" value="CERAMIDE GLUCOSYLTRANSFERASE"/>
    <property type="match status" value="1"/>
</dbReference>
<evidence type="ECO:0000256" key="7">
    <source>
        <dbReference type="ARBA" id="ARBA00022989"/>
    </source>
</evidence>
<comment type="subcellular location">
    <subcellularLocation>
        <location evidence="1">Membrane</location>
        <topology evidence="1">Multi-pass membrane protein</topology>
    </subcellularLocation>
</comment>
<evidence type="ECO:0000313" key="11">
    <source>
        <dbReference type="Proteomes" id="UP000284476"/>
    </source>
</evidence>
<evidence type="ECO:0000256" key="8">
    <source>
        <dbReference type="ARBA" id="ARBA00023136"/>
    </source>
</evidence>
<comment type="caution">
    <text evidence="10">The sequence shown here is derived from an EMBL/GenBank/DDBJ whole genome shotgun (WGS) entry which is preliminary data.</text>
</comment>
<reference evidence="10 11" key="2">
    <citation type="submission" date="2019-01" db="EMBL/GenBank/DDBJ databases">
        <authorList>
            <person name="Li Y."/>
        </authorList>
    </citation>
    <scope>NUCLEOTIDE SEQUENCE [LARGE SCALE GENOMIC DNA]</scope>
    <source>
        <strain evidence="10 11">SK2B-1</strain>
    </source>
</reference>
<sequence length="366" mass="39930">MMSVLLIAAALAAFAVHLGTAGLVLWRYLRPAGEAAGERPFVSIVRPVCGLDRYDAETLASTFALDWPDYEILFCAARAEDAAVPLVRQLIAAHPDRAARLLIGEDRISGNPKLNNVVKGWRESRGGIVAIIDSNVLLPRDYLDQVMARFDRDTGLVTSPPVGIRPDGFGGALECAFLNGMQARWQLAADQLGHGFAQGKNLVWRRDVLDRAGGPAALGRDLAEDVGSTKVVRGQGLKVRLTRRAFAQPIGDRRLRAVWDRQLRWSRVRRAGFPALFMGEILIGPWPPVLALLLAGAGGWAVPMLLLWYAAEVALCRVAGWPASARDVVAMIVRDALLAPLWVATFARRGFEWRGNAMGETEETKA</sequence>
<dbReference type="Gene3D" id="3.90.550.10">
    <property type="entry name" value="Spore Coat Polysaccharide Biosynthesis Protein SpsA, Chain A"/>
    <property type="match status" value="1"/>
</dbReference>
<keyword evidence="7 9" id="KW-1133">Transmembrane helix</keyword>
<dbReference type="GO" id="GO:0008120">
    <property type="term" value="F:ceramide glucosyltransferase activity"/>
    <property type="evidence" value="ECO:0007669"/>
    <property type="project" value="TreeGrafter"/>
</dbReference>
<evidence type="ECO:0000256" key="1">
    <source>
        <dbReference type="ARBA" id="ARBA00004141"/>
    </source>
</evidence>
<keyword evidence="6 9" id="KW-0812">Transmembrane</keyword>
<evidence type="ECO:0000256" key="4">
    <source>
        <dbReference type="ARBA" id="ARBA00022676"/>
    </source>
</evidence>
<feature type="transmembrane region" description="Helical" evidence="9">
    <location>
        <begin position="289"/>
        <end position="311"/>
    </location>
</feature>
<dbReference type="GO" id="GO:0016020">
    <property type="term" value="C:membrane"/>
    <property type="evidence" value="ECO:0007669"/>
    <property type="project" value="UniProtKB-SubCell"/>
</dbReference>
<keyword evidence="8 9" id="KW-0472">Membrane</keyword>